<evidence type="ECO:0000256" key="1">
    <source>
        <dbReference type="ARBA" id="ARBA00022737"/>
    </source>
</evidence>
<evidence type="ECO:0000256" key="2">
    <source>
        <dbReference type="ARBA" id="ARBA00022803"/>
    </source>
</evidence>
<dbReference type="SUPFAM" id="SSF48452">
    <property type="entry name" value="TPR-like"/>
    <property type="match status" value="1"/>
</dbReference>
<evidence type="ECO:0000313" key="6">
    <source>
        <dbReference type="Proteomes" id="UP000218418"/>
    </source>
</evidence>
<dbReference type="PANTHER" id="PTHR44858:SF1">
    <property type="entry name" value="UDP-N-ACETYLGLUCOSAMINE--PEPTIDE N-ACETYLGLUCOSAMINYLTRANSFERASE SPINDLY-RELATED"/>
    <property type="match status" value="1"/>
</dbReference>
<evidence type="ECO:0000313" key="5">
    <source>
        <dbReference type="EMBL" id="BAY81488.1"/>
    </source>
</evidence>
<keyword evidence="1" id="KW-0677">Repeat</keyword>
<feature type="repeat" description="TPR" evidence="3">
    <location>
        <begin position="50"/>
        <end position="83"/>
    </location>
</feature>
<protein>
    <submittedName>
        <fullName evidence="5">TPR repeat-containing protein</fullName>
    </submittedName>
</protein>
<dbReference type="PROSITE" id="PS50005">
    <property type="entry name" value="TPR"/>
    <property type="match status" value="2"/>
</dbReference>
<accession>A0A1Z4LK69</accession>
<dbReference type="OrthoDB" id="427096at2"/>
<dbReference type="Pfam" id="PF13414">
    <property type="entry name" value="TPR_11"/>
    <property type="match status" value="1"/>
</dbReference>
<dbReference type="AlphaFoldDB" id="A0A1Z4LK69"/>
<keyword evidence="4" id="KW-0732">Signal</keyword>
<keyword evidence="2 3" id="KW-0802">TPR repeat</keyword>
<keyword evidence="6" id="KW-1185">Reference proteome</keyword>
<dbReference type="PROSITE" id="PS50293">
    <property type="entry name" value="TPR_REGION"/>
    <property type="match status" value="1"/>
</dbReference>
<sequence>MKGLKALSAIVVLSFMVISPRVNAQTLPNTNIKRQTEKLQVESNPNQDKARSYFKQGLSLLRAKKYPEAIKAFSEVIRIQPNNQYGYYARGISYFRLKKYQQAKTDLDKTIELDNSIAYAYFYRGITNFMFDYNNDAITDLQTAANLFDKDGEPKQAQTCRDLIRKIRNT</sequence>
<dbReference type="PANTHER" id="PTHR44858">
    <property type="entry name" value="TETRATRICOPEPTIDE REPEAT PROTEIN 6"/>
    <property type="match status" value="1"/>
</dbReference>
<reference evidence="5 6" key="1">
    <citation type="submission" date="2017-06" db="EMBL/GenBank/DDBJ databases">
        <title>Genome sequencing of cyanobaciteial culture collection at National Institute for Environmental Studies (NIES).</title>
        <authorList>
            <person name="Hirose Y."/>
            <person name="Shimura Y."/>
            <person name="Fujisawa T."/>
            <person name="Nakamura Y."/>
            <person name="Kawachi M."/>
        </authorList>
    </citation>
    <scope>NUCLEOTIDE SEQUENCE [LARGE SCALE GENOMIC DNA]</scope>
    <source>
        <strain evidence="5 6">NIES-267</strain>
    </source>
</reference>
<dbReference type="InterPro" id="IPR011990">
    <property type="entry name" value="TPR-like_helical_dom_sf"/>
</dbReference>
<feature type="chain" id="PRO_5012034807" evidence="4">
    <location>
        <begin position="25"/>
        <end position="170"/>
    </location>
</feature>
<name>A0A1Z4LK69_9CYAN</name>
<gene>
    <name evidence="5" type="ORF">NIES267_09650</name>
</gene>
<feature type="signal peptide" evidence="4">
    <location>
        <begin position="1"/>
        <end position="24"/>
    </location>
</feature>
<evidence type="ECO:0000256" key="3">
    <source>
        <dbReference type="PROSITE-ProRule" id="PRU00339"/>
    </source>
</evidence>
<proteinExistence type="predicted"/>
<dbReference type="SMART" id="SM00028">
    <property type="entry name" value="TPR"/>
    <property type="match status" value="3"/>
</dbReference>
<dbReference type="InterPro" id="IPR050498">
    <property type="entry name" value="Ycf3"/>
</dbReference>
<dbReference type="Gene3D" id="1.25.40.10">
    <property type="entry name" value="Tetratricopeptide repeat domain"/>
    <property type="match status" value="1"/>
</dbReference>
<dbReference type="EMBL" id="AP018227">
    <property type="protein sequence ID" value="BAY81488.1"/>
    <property type="molecule type" value="Genomic_DNA"/>
</dbReference>
<organism evidence="5 6">
    <name type="scientific">Calothrix parasitica NIES-267</name>
    <dbReference type="NCBI Taxonomy" id="1973488"/>
    <lineage>
        <taxon>Bacteria</taxon>
        <taxon>Bacillati</taxon>
        <taxon>Cyanobacteriota</taxon>
        <taxon>Cyanophyceae</taxon>
        <taxon>Nostocales</taxon>
        <taxon>Calotrichaceae</taxon>
        <taxon>Calothrix</taxon>
    </lineage>
</organism>
<dbReference type="Proteomes" id="UP000218418">
    <property type="component" value="Chromosome"/>
</dbReference>
<evidence type="ECO:0000256" key="4">
    <source>
        <dbReference type="SAM" id="SignalP"/>
    </source>
</evidence>
<feature type="repeat" description="TPR" evidence="3">
    <location>
        <begin position="84"/>
        <end position="117"/>
    </location>
</feature>
<dbReference type="InterPro" id="IPR019734">
    <property type="entry name" value="TPR_rpt"/>
</dbReference>